<dbReference type="InParanoid" id="A0A7C8MM50"/>
<feature type="compositionally biased region" description="Polar residues" evidence="1">
    <location>
        <begin position="14"/>
        <end position="25"/>
    </location>
</feature>
<protein>
    <submittedName>
        <fullName evidence="2">Uncharacterized protein</fullName>
    </submittedName>
</protein>
<name>A0A7C8MM50_9PEZI</name>
<dbReference type="Proteomes" id="UP000481858">
    <property type="component" value="Unassembled WGS sequence"/>
</dbReference>
<evidence type="ECO:0000256" key="1">
    <source>
        <dbReference type="SAM" id="MobiDB-lite"/>
    </source>
</evidence>
<accession>A0A7C8MM50</accession>
<gene>
    <name evidence="2" type="ORF">GQX73_g10054</name>
</gene>
<feature type="compositionally biased region" description="Low complexity" evidence="1">
    <location>
        <begin position="1"/>
        <end position="13"/>
    </location>
</feature>
<proteinExistence type="predicted"/>
<dbReference type="EMBL" id="WUBL01000198">
    <property type="protein sequence ID" value="KAF2963527.1"/>
    <property type="molecule type" value="Genomic_DNA"/>
</dbReference>
<evidence type="ECO:0000313" key="2">
    <source>
        <dbReference type="EMBL" id="KAF2963527.1"/>
    </source>
</evidence>
<organism evidence="2 3">
    <name type="scientific">Xylaria multiplex</name>
    <dbReference type="NCBI Taxonomy" id="323545"/>
    <lineage>
        <taxon>Eukaryota</taxon>
        <taxon>Fungi</taxon>
        <taxon>Dikarya</taxon>
        <taxon>Ascomycota</taxon>
        <taxon>Pezizomycotina</taxon>
        <taxon>Sordariomycetes</taxon>
        <taxon>Xylariomycetidae</taxon>
        <taxon>Xylariales</taxon>
        <taxon>Xylariaceae</taxon>
        <taxon>Xylaria</taxon>
    </lineage>
</organism>
<dbReference type="AlphaFoldDB" id="A0A7C8MM50"/>
<sequence length="80" mass="8283">MPNNKSSSSSSSSNQGNQSHRSTYSLAKEAGFDSPYHAGLSYGIKIYEDGANTEIRTILEAITSAGDGGNSGSNHGSAKK</sequence>
<feature type="region of interest" description="Disordered" evidence="1">
    <location>
        <begin position="1"/>
        <end position="26"/>
    </location>
</feature>
<keyword evidence="3" id="KW-1185">Reference proteome</keyword>
<evidence type="ECO:0000313" key="3">
    <source>
        <dbReference type="Proteomes" id="UP000481858"/>
    </source>
</evidence>
<reference evidence="2 3" key="1">
    <citation type="submission" date="2019-12" db="EMBL/GenBank/DDBJ databases">
        <title>Draft genome sequence of the ascomycete Xylaria multiplex DSM 110363.</title>
        <authorList>
            <person name="Buettner E."/>
            <person name="Kellner H."/>
        </authorList>
    </citation>
    <scope>NUCLEOTIDE SEQUENCE [LARGE SCALE GENOMIC DNA]</scope>
    <source>
        <strain evidence="2 3">DSM 110363</strain>
    </source>
</reference>
<dbReference type="OrthoDB" id="4775270at2759"/>
<comment type="caution">
    <text evidence="2">The sequence shown here is derived from an EMBL/GenBank/DDBJ whole genome shotgun (WGS) entry which is preliminary data.</text>
</comment>